<reference evidence="2" key="2">
    <citation type="submission" date="2017-11" db="EMBL/GenBank/DDBJ databases">
        <title>Coralsnake Venomics: Analyses of Venom Gland Transcriptomes and Proteomes of Six Brazilian Taxa.</title>
        <authorList>
            <person name="Aird S.D."/>
            <person name="Jorge da Silva N."/>
            <person name="Qiu L."/>
            <person name="Villar-Briones A."/>
            <person name="Aparecida-Saddi V."/>
            <person name="Campos-Telles M.P."/>
            <person name="Grau M."/>
            <person name="Mikheyev A.S."/>
        </authorList>
    </citation>
    <scope>NUCLEOTIDE SEQUENCE</scope>
    <source>
        <tissue evidence="2">Venom_gland</tissue>
    </source>
</reference>
<name>A0A2D4LLF3_9SAUR</name>
<dbReference type="PANTHER" id="PTHR17611:SF3">
    <property type="entry name" value="DNA SEGMENT, CHR 5, ERATO DOI 579, EXPRESSED"/>
    <property type="match status" value="1"/>
</dbReference>
<organism evidence="2">
    <name type="scientific">Micrurus spixii</name>
    <name type="common">Amazon coral snake</name>
    <dbReference type="NCBI Taxonomy" id="129469"/>
    <lineage>
        <taxon>Eukaryota</taxon>
        <taxon>Metazoa</taxon>
        <taxon>Chordata</taxon>
        <taxon>Craniata</taxon>
        <taxon>Vertebrata</taxon>
        <taxon>Euteleostomi</taxon>
        <taxon>Lepidosauria</taxon>
        <taxon>Squamata</taxon>
        <taxon>Bifurcata</taxon>
        <taxon>Unidentata</taxon>
        <taxon>Episquamata</taxon>
        <taxon>Toxicofera</taxon>
        <taxon>Serpentes</taxon>
        <taxon>Colubroidea</taxon>
        <taxon>Elapidae</taxon>
        <taxon>Elapinae</taxon>
        <taxon>Micrurus</taxon>
    </lineage>
</organism>
<dbReference type="EMBL" id="IACM01023574">
    <property type="protein sequence ID" value="LAB21718.1"/>
    <property type="molecule type" value="Transcribed_RNA"/>
</dbReference>
<protein>
    <submittedName>
        <fullName evidence="2">Uncharacterized protein</fullName>
    </submittedName>
</protein>
<evidence type="ECO:0000313" key="2">
    <source>
        <dbReference type="EMBL" id="LAB21718.1"/>
    </source>
</evidence>
<dbReference type="PANTHER" id="PTHR17611">
    <property type="entry name" value="DNA SEGMENT, CHR 5, ERATO DOI 579, EXPRESSED"/>
    <property type="match status" value="1"/>
</dbReference>
<evidence type="ECO:0000256" key="1">
    <source>
        <dbReference type="SAM" id="MobiDB-lite"/>
    </source>
</evidence>
<sequence length="169" mass="18919">MHVHQEPHCCNWGLKDKAPHLESELVDVGTEQLLDKELQCDSLHLTSNQADSQHTQKQGSHSLSCRQQEKSIASAAAKCCTNIKRKNSDEELTDMKELLHSEYLLQDFNMVSSIHEARCADPRDSEIKSNGFRKKLYSSDSSSSEGAASEGGNGWTDPCEEELFSRTHL</sequence>
<dbReference type="InterPro" id="IPR027871">
    <property type="entry name" value="DUF4603"/>
</dbReference>
<reference evidence="2" key="1">
    <citation type="submission" date="2017-07" db="EMBL/GenBank/DDBJ databases">
        <authorList>
            <person name="Mikheyev A."/>
            <person name="Grau M."/>
        </authorList>
    </citation>
    <scope>NUCLEOTIDE SEQUENCE</scope>
    <source>
        <tissue evidence="2">Venom_gland</tissue>
    </source>
</reference>
<dbReference type="AlphaFoldDB" id="A0A2D4LLF3"/>
<feature type="region of interest" description="Disordered" evidence="1">
    <location>
        <begin position="122"/>
        <end position="169"/>
    </location>
</feature>
<proteinExistence type="predicted"/>
<feature type="compositionally biased region" description="Low complexity" evidence="1">
    <location>
        <begin position="138"/>
        <end position="148"/>
    </location>
</feature>
<accession>A0A2D4LLF3</accession>